<gene>
    <name evidence="2" type="ORF">CDAR_84031</name>
</gene>
<keyword evidence="1" id="KW-0472">Membrane</keyword>
<comment type="caution">
    <text evidence="2">The sequence shown here is derived from an EMBL/GenBank/DDBJ whole genome shotgun (WGS) entry which is preliminary data.</text>
</comment>
<keyword evidence="1" id="KW-0812">Transmembrane</keyword>
<dbReference type="Proteomes" id="UP001054837">
    <property type="component" value="Unassembled WGS sequence"/>
</dbReference>
<keyword evidence="1" id="KW-1133">Transmembrane helix</keyword>
<reference evidence="2 3" key="1">
    <citation type="submission" date="2021-06" db="EMBL/GenBank/DDBJ databases">
        <title>Caerostris darwini draft genome.</title>
        <authorList>
            <person name="Kono N."/>
            <person name="Arakawa K."/>
        </authorList>
    </citation>
    <scope>NUCLEOTIDE SEQUENCE [LARGE SCALE GENOMIC DNA]</scope>
</reference>
<sequence length="102" mass="11498">MNYDDLWSIVTCKYSFLYTYFLCTCMFYLTQSCKTFCNLLNYLNKVGSRSDPHGGGEVPSFPGQHWCTASELGVLIVLGWGCDRNTVHLSRVPSGRAIESLI</sequence>
<accession>A0AAV4X3D5</accession>
<evidence type="ECO:0000313" key="2">
    <source>
        <dbReference type="EMBL" id="GIY89677.1"/>
    </source>
</evidence>
<dbReference type="AlphaFoldDB" id="A0AAV4X3D5"/>
<name>A0AAV4X3D5_9ARAC</name>
<organism evidence="2 3">
    <name type="scientific">Caerostris darwini</name>
    <dbReference type="NCBI Taxonomy" id="1538125"/>
    <lineage>
        <taxon>Eukaryota</taxon>
        <taxon>Metazoa</taxon>
        <taxon>Ecdysozoa</taxon>
        <taxon>Arthropoda</taxon>
        <taxon>Chelicerata</taxon>
        <taxon>Arachnida</taxon>
        <taxon>Araneae</taxon>
        <taxon>Araneomorphae</taxon>
        <taxon>Entelegynae</taxon>
        <taxon>Araneoidea</taxon>
        <taxon>Araneidae</taxon>
        <taxon>Caerostris</taxon>
    </lineage>
</organism>
<proteinExistence type="predicted"/>
<evidence type="ECO:0000256" key="1">
    <source>
        <dbReference type="SAM" id="Phobius"/>
    </source>
</evidence>
<keyword evidence="3" id="KW-1185">Reference proteome</keyword>
<dbReference type="EMBL" id="BPLQ01015680">
    <property type="protein sequence ID" value="GIY89677.1"/>
    <property type="molecule type" value="Genomic_DNA"/>
</dbReference>
<evidence type="ECO:0000313" key="3">
    <source>
        <dbReference type="Proteomes" id="UP001054837"/>
    </source>
</evidence>
<feature type="transmembrane region" description="Helical" evidence="1">
    <location>
        <begin position="6"/>
        <end position="29"/>
    </location>
</feature>
<protein>
    <submittedName>
        <fullName evidence="2">Uncharacterized protein</fullName>
    </submittedName>
</protein>